<proteinExistence type="predicted"/>
<dbReference type="WBParaSite" id="nRc.2.0.1.t40675-RA">
    <property type="protein sequence ID" value="nRc.2.0.1.t40675-RA"/>
    <property type="gene ID" value="nRc.2.0.1.g40675"/>
</dbReference>
<name>A0A915KRF8_ROMCU</name>
<evidence type="ECO:0000256" key="1">
    <source>
        <dbReference type="SAM" id="MobiDB-lite"/>
    </source>
</evidence>
<accession>A0A915KRF8</accession>
<dbReference type="Proteomes" id="UP000887565">
    <property type="component" value="Unplaced"/>
</dbReference>
<organism evidence="2 3">
    <name type="scientific">Romanomermis culicivorax</name>
    <name type="common">Nematode worm</name>
    <dbReference type="NCBI Taxonomy" id="13658"/>
    <lineage>
        <taxon>Eukaryota</taxon>
        <taxon>Metazoa</taxon>
        <taxon>Ecdysozoa</taxon>
        <taxon>Nematoda</taxon>
        <taxon>Enoplea</taxon>
        <taxon>Dorylaimia</taxon>
        <taxon>Mermithida</taxon>
        <taxon>Mermithoidea</taxon>
        <taxon>Mermithidae</taxon>
        <taxon>Romanomermis</taxon>
    </lineage>
</organism>
<sequence>MAYRTLIMQAPHGIATKKMDHMYHCFNIIPIIFEEAGAKQRSEGDNITMDKRYQEDCWFFQTTQCKWENLCLHDPFLLNNYDDDEHLPRLLHLEELDVNIDITTQLKADQETEQEARPEYARREHEFQAAQGTVPPLPSPPPKSQSDHFLENVVSQA</sequence>
<keyword evidence="2" id="KW-1185">Reference proteome</keyword>
<dbReference type="AlphaFoldDB" id="A0A915KRF8"/>
<feature type="compositionally biased region" description="Basic and acidic residues" evidence="1">
    <location>
        <begin position="108"/>
        <end position="127"/>
    </location>
</feature>
<reference evidence="3" key="1">
    <citation type="submission" date="2022-11" db="UniProtKB">
        <authorList>
            <consortium name="WormBaseParasite"/>
        </authorList>
    </citation>
    <scope>IDENTIFICATION</scope>
</reference>
<protein>
    <submittedName>
        <fullName evidence="3">Uncharacterized protein</fullName>
    </submittedName>
</protein>
<feature type="region of interest" description="Disordered" evidence="1">
    <location>
        <begin position="107"/>
        <end position="157"/>
    </location>
</feature>
<evidence type="ECO:0000313" key="3">
    <source>
        <dbReference type="WBParaSite" id="nRc.2.0.1.t40675-RA"/>
    </source>
</evidence>
<evidence type="ECO:0000313" key="2">
    <source>
        <dbReference type="Proteomes" id="UP000887565"/>
    </source>
</evidence>